<feature type="transmembrane region" description="Helical" evidence="1">
    <location>
        <begin position="169"/>
        <end position="187"/>
    </location>
</feature>
<comment type="caution">
    <text evidence="2">The sequence shown here is derived from an EMBL/GenBank/DDBJ whole genome shotgun (WGS) entry which is preliminary data.</text>
</comment>
<reference evidence="2 3" key="1">
    <citation type="submission" date="2017-06" db="EMBL/GenBank/DDBJ databases">
        <title>Novel microbial phyla capable of carbon fixation and sulfur reduction in deep-sea sediments.</title>
        <authorList>
            <person name="Huang J."/>
            <person name="Baker B."/>
            <person name="Wang Y."/>
        </authorList>
    </citation>
    <scope>NUCLEOTIDE SEQUENCE [LARGE SCALE GENOMIC DNA]</scope>
    <source>
        <strain evidence="2">B3_TA06</strain>
    </source>
</reference>
<feature type="transmembrane region" description="Helical" evidence="1">
    <location>
        <begin position="217"/>
        <end position="232"/>
    </location>
</feature>
<evidence type="ECO:0000313" key="3">
    <source>
        <dbReference type="Proteomes" id="UP000317778"/>
    </source>
</evidence>
<gene>
    <name evidence="2" type="ORF">CEE36_04220</name>
</gene>
<feature type="transmembrane region" description="Helical" evidence="1">
    <location>
        <begin position="239"/>
        <end position="259"/>
    </location>
</feature>
<accession>A0A532V7S0</accession>
<evidence type="ECO:0000256" key="1">
    <source>
        <dbReference type="SAM" id="Phobius"/>
    </source>
</evidence>
<feature type="transmembrane region" description="Helical" evidence="1">
    <location>
        <begin position="15"/>
        <end position="35"/>
    </location>
</feature>
<proteinExistence type="predicted"/>
<dbReference type="Proteomes" id="UP000317778">
    <property type="component" value="Unassembled WGS sequence"/>
</dbReference>
<dbReference type="AlphaFoldDB" id="A0A532V7S0"/>
<evidence type="ECO:0000313" key="2">
    <source>
        <dbReference type="EMBL" id="TKJ43246.1"/>
    </source>
</evidence>
<keyword evidence="1" id="KW-0812">Transmembrane</keyword>
<feature type="transmembrane region" description="Helical" evidence="1">
    <location>
        <begin position="271"/>
        <end position="293"/>
    </location>
</feature>
<keyword evidence="1" id="KW-0472">Membrane</keyword>
<sequence>MAEDRSGIKLYEVELVWLIGHVILLVYVLFGLFVFKQLEIAHNLYSAPAWLSKPGLAFFLSLSRGISSWVYMVLAWGSVVVLFINRKIWWLVAFATVVASTMVFSGMIDSEFILLRWGLDRTPAWLITFLLAWIINVFWFIYLFKFRKRYGVKWRPFKKKIHLNQPEKVWIAGHVVIIGWLIFGRVLDANPDLAYRFQGVEYFVGETGRVLVSRGEFVAYILTALASMILLFRHKRIAWFLALSTLIVSSVSFSTGFLQFNRILRFSTEEWSYFVVLAVVAIAANVGWSFYFIKFRKRYGVDIG</sequence>
<dbReference type="EMBL" id="NJBO01000005">
    <property type="protein sequence ID" value="TKJ43246.1"/>
    <property type="molecule type" value="Genomic_DNA"/>
</dbReference>
<name>A0A532V7S0_UNCT6</name>
<feature type="transmembrane region" description="Helical" evidence="1">
    <location>
        <begin position="88"/>
        <end position="108"/>
    </location>
</feature>
<feature type="transmembrane region" description="Helical" evidence="1">
    <location>
        <begin position="55"/>
        <end position="76"/>
    </location>
</feature>
<protein>
    <submittedName>
        <fullName evidence="2">Uncharacterized protein</fullName>
    </submittedName>
</protein>
<organism evidence="2 3">
    <name type="scientific">candidate division TA06 bacterium B3_TA06</name>
    <dbReference type="NCBI Taxonomy" id="2012487"/>
    <lineage>
        <taxon>Bacteria</taxon>
        <taxon>Bacteria division TA06</taxon>
    </lineage>
</organism>
<keyword evidence="1" id="KW-1133">Transmembrane helix</keyword>
<feature type="transmembrane region" description="Helical" evidence="1">
    <location>
        <begin position="124"/>
        <end position="144"/>
    </location>
</feature>